<dbReference type="Proteomes" id="UP000184287">
    <property type="component" value="Unassembled WGS sequence"/>
</dbReference>
<name>A0A1M4X238_9SPHI</name>
<keyword evidence="2" id="KW-1133">Transmembrane helix</keyword>
<feature type="transmembrane region" description="Helical" evidence="2">
    <location>
        <begin position="49"/>
        <end position="68"/>
    </location>
</feature>
<feature type="region of interest" description="Disordered" evidence="1">
    <location>
        <begin position="1"/>
        <end position="40"/>
    </location>
</feature>
<evidence type="ECO:0000256" key="2">
    <source>
        <dbReference type="SAM" id="Phobius"/>
    </source>
</evidence>
<feature type="compositionally biased region" description="Basic and acidic residues" evidence="1">
    <location>
        <begin position="1"/>
        <end position="14"/>
    </location>
</feature>
<keyword evidence="4" id="KW-1185">Reference proteome</keyword>
<evidence type="ECO:0000313" key="3">
    <source>
        <dbReference type="EMBL" id="SHE87510.1"/>
    </source>
</evidence>
<protein>
    <submittedName>
        <fullName evidence="3">Uncharacterized protein</fullName>
    </submittedName>
</protein>
<reference evidence="4" key="1">
    <citation type="submission" date="2016-11" db="EMBL/GenBank/DDBJ databases">
        <authorList>
            <person name="Varghese N."/>
            <person name="Submissions S."/>
        </authorList>
    </citation>
    <scope>NUCLEOTIDE SEQUENCE [LARGE SCALE GENOMIC DNA]</scope>
    <source>
        <strain evidence="4">DSM 16990</strain>
    </source>
</reference>
<accession>A0A1M4X238</accession>
<proteinExistence type="predicted"/>
<keyword evidence="2" id="KW-0472">Membrane</keyword>
<organism evidence="3 4">
    <name type="scientific">Pedobacter caeni</name>
    <dbReference type="NCBI Taxonomy" id="288992"/>
    <lineage>
        <taxon>Bacteria</taxon>
        <taxon>Pseudomonadati</taxon>
        <taxon>Bacteroidota</taxon>
        <taxon>Sphingobacteriia</taxon>
        <taxon>Sphingobacteriales</taxon>
        <taxon>Sphingobacteriaceae</taxon>
        <taxon>Pedobacter</taxon>
    </lineage>
</organism>
<dbReference type="AlphaFoldDB" id="A0A1M4X238"/>
<evidence type="ECO:0000256" key="1">
    <source>
        <dbReference type="SAM" id="MobiDB-lite"/>
    </source>
</evidence>
<dbReference type="EMBL" id="FQUQ01000001">
    <property type="protein sequence ID" value="SHE87510.1"/>
    <property type="molecule type" value="Genomic_DNA"/>
</dbReference>
<dbReference type="RefSeq" id="WP_073229209.1">
    <property type="nucleotide sequence ID" value="NZ_FQUQ01000001.1"/>
</dbReference>
<sequence>MEHNNPQHKEDPPLKPHVPIETNYNKHKEDPGPSPQAVNEYDKNGAGPVLKWIIPILVIALLIYWLFFRH</sequence>
<gene>
    <name evidence="3" type="ORF">SAMN04488522_1011467</name>
</gene>
<evidence type="ECO:0000313" key="4">
    <source>
        <dbReference type="Proteomes" id="UP000184287"/>
    </source>
</evidence>
<keyword evidence="2" id="KW-0812">Transmembrane</keyword>
<dbReference type="OrthoDB" id="770939at2"/>